<sequence>MFEDYSRSNHSELPFKYRYSAMSLPPLTDPNNGLKPNTEEEKEAEPEDPKIAKDEKGGVKKPQWQRVKIPSPRVEKIKFSFADDEKEEKPQRKNKKKLMKATIAIIQAKIKKKMDLIPKDVENIILNYKCDIEHKEKMLKVCDELSRLLRVTPQEDLIKEDIFFKLAKIVHRQDKYIISEVVYSKNGVTVIKTESNYKWDGYIILKK</sequence>
<evidence type="ECO:0000313" key="3">
    <source>
        <dbReference type="Proteomes" id="UP000023152"/>
    </source>
</evidence>
<name>X6ME89_RETFI</name>
<feature type="compositionally biased region" description="Basic and acidic residues" evidence="1">
    <location>
        <begin position="47"/>
        <end position="58"/>
    </location>
</feature>
<gene>
    <name evidence="2" type="ORF">RFI_26026</name>
</gene>
<accession>X6ME89</accession>
<dbReference type="EMBL" id="ASPP01022557">
    <property type="protein sequence ID" value="ETO11350.1"/>
    <property type="molecule type" value="Genomic_DNA"/>
</dbReference>
<reference evidence="2 3" key="1">
    <citation type="journal article" date="2013" name="Curr. Biol.">
        <title>The Genome of the Foraminiferan Reticulomyxa filosa.</title>
        <authorList>
            <person name="Glockner G."/>
            <person name="Hulsmann N."/>
            <person name="Schleicher M."/>
            <person name="Noegel A.A."/>
            <person name="Eichinger L."/>
            <person name="Gallinger C."/>
            <person name="Pawlowski J."/>
            <person name="Sierra R."/>
            <person name="Euteneuer U."/>
            <person name="Pillet L."/>
            <person name="Moustafa A."/>
            <person name="Platzer M."/>
            <person name="Groth M."/>
            <person name="Szafranski K."/>
            <person name="Schliwa M."/>
        </authorList>
    </citation>
    <scope>NUCLEOTIDE SEQUENCE [LARGE SCALE GENOMIC DNA]</scope>
</reference>
<dbReference type="Proteomes" id="UP000023152">
    <property type="component" value="Unassembled WGS sequence"/>
</dbReference>
<keyword evidence="3" id="KW-1185">Reference proteome</keyword>
<evidence type="ECO:0000313" key="2">
    <source>
        <dbReference type="EMBL" id="ETO11350.1"/>
    </source>
</evidence>
<comment type="caution">
    <text evidence="2">The sequence shown here is derived from an EMBL/GenBank/DDBJ whole genome shotgun (WGS) entry which is preliminary data.</text>
</comment>
<evidence type="ECO:0000256" key="1">
    <source>
        <dbReference type="SAM" id="MobiDB-lite"/>
    </source>
</evidence>
<proteinExistence type="predicted"/>
<dbReference type="AlphaFoldDB" id="X6ME89"/>
<organism evidence="2 3">
    <name type="scientific">Reticulomyxa filosa</name>
    <dbReference type="NCBI Taxonomy" id="46433"/>
    <lineage>
        <taxon>Eukaryota</taxon>
        <taxon>Sar</taxon>
        <taxon>Rhizaria</taxon>
        <taxon>Retaria</taxon>
        <taxon>Foraminifera</taxon>
        <taxon>Monothalamids</taxon>
        <taxon>Reticulomyxidae</taxon>
        <taxon>Reticulomyxa</taxon>
    </lineage>
</organism>
<feature type="region of interest" description="Disordered" evidence="1">
    <location>
        <begin position="22"/>
        <end position="65"/>
    </location>
</feature>
<protein>
    <submittedName>
        <fullName evidence="2">Uncharacterized protein</fullName>
    </submittedName>
</protein>